<proteinExistence type="predicted"/>
<evidence type="ECO:0000313" key="5">
    <source>
        <dbReference type="Proteomes" id="UP000465302"/>
    </source>
</evidence>
<dbReference type="EMBL" id="BLKS01000001">
    <property type="protein sequence ID" value="GFG51532.1"/>
    <property type="molecule type" value="Genomic_DNA"/>
</dbReference>
<dbReference type="EMBL" id="PDCP01000012">
    <property type="protein sequence ID" value="PEG40016.1"/>
    <property type="molecule type" value="Genomic_DNA"/>
</dbReference>
<evidence type="ECO:0000313" key="2">
    <source>
        <dbReference type="EMBL" id="GFG51532.1"/>
    </source>
</evidence>
<reference evidence="2" key="3">
    <citation type="submission" date="2020-02" db="EMBL/GenBank/DDBJ databases">
        <authorList>
            <person name="Matsumoto Y."/>
            <person name="Motooka D."/>
            <person name="Nakamura S."/>
        </authorList>
    </citation>
    <scope>NUCLEOTIDE SEQUENCE</scope>
    <source>
        <strain evidence="2">JCM 6377</strain>
    </source>
</reference>
<accession>A0A2A7N831</accession>
<gene>
    <name evidence="3" type="ORF">CQY20_09035</name>
    <name evidence="2" type="ORF">MAGR_29730</name>
</gene>
<evidence type="ECO:0000313" key="3">
    <source>
        <dbReference type="EMBL" id="PEG40016.1"/>
    </source>
</evidence>
<dbReference type="AlphaFoldDB" id="A0A2A7N831"/>
<feature type="coiled-coil region" evidence="1">
    <location>
        <begin position="101"/>
        <end position="315"/>
    </location>
</feature>
<evidence type="ECO:0000313" key="4">
    <source>
        <dbReference type="Proteomes" id="UP000220914"/>
    </source>
</evidence>
<evidence type="ECO:0000256" key="1">
    <source>
        <dbReference type="SAM" id="Coils"/>
    </source>
</evidence>
<organism evidence="3 4">
    <name type="scientific">Mycolicibacterium agri</name>
    <name type="common">Mycobacterium agri</name>
    <dbReference type="NCBI Taxonomy" id="36811"/>
    <lineage>
        <taxon>Bacteria</taxon>
        <taxon>Bacillati</taxon>
        <taxon>Actinomycetota</taxon>
        <taxon>Actinomycetes</taxon>
        <taxon>Mycobacteriales</taxon>
        <taxon>Mycobacteriaceae</taxon>
        <taxon>Mycolicibacterium</taxon>
    </lineage>
</organism>
<dbReference type="Proteomes" id="UP000465302">
    <property type="component" value="Unassembled WGS sequence"/>
</dbReference>
<keyword evidence="1" id="KW-0175">Coiled coil</keyword>
<keyword evidence="4" id="KW-1185">Reference proteome</keyword>
<reference evidence="3 4" key="1">
    <citation type="submission" date="2017-10" db="EMBL/GenBank/DDBJ databases">
        <title>The new phylogeny of genus Mycobacterium.</title>
        <authorList>
            <person name="Tortoli E."/>
            <person name="Trovato A."/>
            <person name="Cirillo D.M."/>
        </authorList>
    </citation>
    <scope>NUCLEOTIDE SEQUENCE [LARGE SCALE GENOMIC DNA]</scope>
    <source>
        <strain evidence="3 4">CCUG37673</strain>
    </source>
</reference>
<protein>
    <submittedName>
        <fullName evidence="3">Uncharacterized protein</fullName>
    </submittedName>
</protein>
<reference evidence="2 5" key="2">
    <citation type="journal article" date="2019" name="Emerg. Microbes Infect.">
        <title>Comprehensive subspecies identification of 175 nontuberculous mycobacteria species based on 7547 genomic profiles.</title>
        <authorList>
            <person name="Matsumoto Y."/>
            <person name="Kinjo T."/>
            <person name="Motooka D."/>
            <person name="Nabeya D."/>
            <person name="Jung N."/>
            <person name="Uechi K."/>
            <person name="Horii T."/>
            <person name="Iida T."/>
            <person name="Fujita J."/>
            <person name="Nakamura S."/>
        </authorList>
    </citation>
    <scope>NUCLEOTIDE SEQUENCE [LARGE SCALE GENOMIC DNA]</scope>
    <source>
        <strain evidence="2 5">JCM 6377</strain>
    </source>
</reference>
<dbReference type="RefSeq" id="WP_097939734.1">
    <property type="nucleotide sequence ID" value="NZ_BLKS01000001.1"/>
</dbReference>
<comment type="caution">
    <text evidence="3">The sequence shown here is derived from an EMBL/GenBank/DDBJ whole genome shotgun (WGS) entry which is preliminary data.</text>
</comment>
<dbReference type="Proteomes" id="UP000220914">
    <property type="component" value="Unassembled WGS sequence"/>
</dbReference>
<dbReference type="OrthoDB" id="4707312at2"/>
<sequence length="458" mass="50068">MTATLSHIGDLSVEEWAALTRRAAVDAVQAAERRGKTPPPELVAVAAMTERELIQRRARNVPAGQRLSPLMQLVAADHQRRIAEGHARDAYQDKLDAEAAAAAARAEAEQFSRTAEAARAQARTAQQQAAQKDAERAAERTAVAEAHQREVQALRAELEQVRADAEAEIAAAREQAAAAEARAQQRTAERTAASEAAEKALQELRAELDRTRADTEAEIAAARERATAAEARARQRVAERTEASEAAEKAMQELRRELERVRADAESQVAAARGWAKGEAAAAQEAAEAEVARAYAAAEDAIRQAQAEAARTAAMQPLMVPVPPFEFRAQTAHIENALNALQQIDYILEVGLTEDGDGDILLDFDQMQTLVWVVREHAMYLCDETHTTTSDLGRHESTAAYEHAARDTFRGFLQRIETVTHQLTGRIVGPDAELLNAVNAMLADPWVKQVRRTDTEPR</sequence>
<name>A0A2A7N831_MYCAG</name>